<dbReference type="PROSITE" id="PS50026">
    <property type="entry name" value="EGF_3"/>
    <property type="match status" value="4"/>
</dbReference>
<protein>
    <submittedName>
        <fullName evidence="22">FAT atypical cadherin 1</fullName>
    </submittedName>
</protein>
<dbReference type="PROSITE" id="PS00232">
    <property type="entry name" value="CADHERIN_1"/>
    <property type="match status" value="13"/>
</dbReference>
<feature type="transmembrane region" description="Helical" evidence="18">
    <location>
        <begin position="20"/>
        <end position="36"/>
    </location>
</feature>
<feature type="domain" description="Cadherin" evidence="21">
    <location>
        <begin position="2754"/>
        <end position="2860"/>
    </location>
</feature>
<dbReference type="InterPro" id="IPR002126">
    <property type="entry name" value="Cadherin-like_dom"/>
</dbReference>
<evidence type="ECO:0000313" key="22">
    <source>
        <dbReference type="Ensembl" id="ENSAMXP00000036720.1"/>
    </source>
</evidence>
<feature type="domain" description="Cadherin" evidence="21">
    <location>
        <begin position="1816"/>
        <end position="1929"/>
    </location>
</feature>
<evidence type="ECO:0000256" key="13">
    <source>
        <dbReference type="ARBA" id="ARBA00023157"/>
    </source>
</evidence>
<keyword evidence="23" id="KW-1185">Reference proteome</keyword>
<evidence type="ECO:0000259" key="19">
    <source>
        <dbReference type="PROSITE" id="PS50025"/>
    </source>
</evidence>
<feature type="domain" description="Cadherin" evidence="21">
    <location>
        <begin position="2135"/>
        <end position="2236"/>
    </location>
</feature>
<dbReference type="FunFam" id="2.60.40.60:FF:000041">
    <property type="entry name" value="FAT atypical cadherin 1"/>
    <property type="match status" value="1"/>
</dbReference>
<feature type="disulfide bond" evidence="16">
    <location>
        <begin position="4178"/>
        <end position="4187"/>
    </location>
</feature>
<dbReference type="FunFam" id="2.60.40.60:FF:000052">
    <property type="entry name" value="FAT atypical cadherin 1"/>
    <property type="match status" value="1"/>
</dbReference>
<dbReference type="FunFam" id="2.60.40.60:FF:000015">
    <property type="entry name" value="FAT atypical cadherin 1"/>
    <property type="match status" value="2"/>
</dbReference>
<dbReference type="InterPro" id="IPR018097">
    <property type="entry name" value="EGF_Ca-bd_CS"/>
</dbReference>
<dbReference type="Proteomes" id="UP000018467">
    <property type="component" value="Unassembled WGS sequence"/>
</dbReference>
<feature type="domain" description="Cadherin" evidence="21">
    <location>
        <begin position="2237"/>
        <end position="2337"/>
    </location>
</feature>
<dbReference type="SMART" id="SM00181">
    <property type="entry name" value="EGF"/>
    <property type="match status" value="5"/>
</dbReference>
<feature type="domain" description="Cadherin" evidence="21">
    <location>
        <begin position="2033"/>
        <end position="2134"/>
    </location>
</feature>
<reference evidence="22" key="3">
    <citation type="submission" date="2025-08" db="UniProtKB">
        <authorList>
            <consortium name="Ensembl"/>
        </authorList>
    </citation>
    <scope>IDENTIFICATION</scope>
</reference>
<dbReference type="CDD" id="cd11304">
    <property type="entry name" value="Cadherin_repeat"/>
    <property type="match status" value="33"/>
</dbReference>
<keyword evidence="6 18" id="KW-0812">Transmembrane</keyword>
<feature type="domain" description="Cadherin" evidence="21">
    <location>
        <begin position="1298"/>
        <end position="1384"/>
    </location>
</feature>
<dbReference type="InterPro" id="IPR000742">
    <property type="entry name" value="EGF"/>
</dbReference>
<dbReference type="SUPFAM" id="SSF57196">
    <property type="entry name" value="EGF/Laminin"/>
    <property type="match status" value="4"/>
</dbReference>
<evidence type="ECO:0000256" key="14">
    <source>
        <dbReference type="ARBA" id="ARBA00023180"/>
    </source>
</evidence>
<dbReference type="Pfam" id="PF02210">
    <property type="entry name" value="Laminin_G_2"/>
    <property type="match status" value="1"/>
</dbReference>
<dbReference type="FunFam" id="2.60.40.60:FF:000089">
    <property type="entry name" value="FAT atypical cadherin 1"/>
    <property type="match status" value="1"/>
</dbReference>
<dbReference type="SMART" id="SM00282">
    <property type="entry name" value="LamG"/>
    <property type="match status" value="1"/>
</dbReference>
<feature type="domain" description="Cadherin" evidence="21">
    <location>
        <begin position="854"/>
        <end position="958"/>
    </location>
</feature>
<accession>A0A3B1J4E9</accession>
<dbReference type="InterPro" id="IPR049883">
    <property type="entry name" value="NOTCH1_EGF-like"/>
</dbReference>
<dbReference type="FunFam" id="2.60.40.60:FF:000053">
    <property type="entry name" value="FAT atypical cadherin 3"/>
    <property type="match status" value="1"/>
</dbReference>
<reference evidence="23" key="2">
    <citation type="journal article" date="2014" name="Nat. Commun.">
        <title>The cavefish genome reveals candidate genes for eye loss.</title>
        <authorList>
            <person name="McGaugh S.E."/>
            <person name="Gross J.B."/>
            <person name="Aken B."/>
            <person name="Blin M."/>
            <person name="Borowsky R."/>
            <person name="Chalopin D."/>
            <person name="Hinaux H."/>
            <person name="Jeffery W.R."/>
            <person name="Keene A."/>
            <person name="Ma L."/>
            <person name="Minx P."/>
            <person name="Murphy D."/>
            <person name="O'Quin K.E."/>
            <person name="Retaux S."/>
            <person name="Rohner N."/>
            <person name="Searle S.M."/>
            <person name="Stahl B.A."/>
            <person name="Tabin C."/>
            <person name="Volff J.N."/>
            <person name="Yoshizawa M."/>
            <person name="Warren W.C."/>
        </authorList>
    </citation>
    <scope>NUCLEOTIDE SEQUENCE [LARGE SCALE GENOMIC DNA]</scope>
    <source>
        <strain evidence="23">female</strain>
    </source>
</reference>
<keyword evidence="4" id="KW-1003">Cell membrane</keyword>
<feature type="domain" description="Cadherin" evidence="21">
    <location>
        <begin position="1507"/>
        <end position="1612"/>
    </location>
</feature>
<dbReference type="InterPro" id="IPR001881">
    <property type="entry name" value="EGF-like_Ca-bd_dom"/>
</dbReference>
<keyword evidence="14" id="KW-0325">Glycoprotein</keyword>
<feature type="domain" description="Laminin G" evidence="19">
    <location>
        <begin position="3891"/>
        <end position="4070"/>
    </location>
</feature>
<feature type="region of interest" description="Disordered" evidence="17">
    <location>
        <begin position="4366"/>
        <end position="4417"/>
    </location>
</feature>
<dbReference type="FunFam" id="2.10.25.10:FF:000154">
    <property type="entry name" value="FAT atypical cadherin 1"/>
    <property type="match status" value="1"/>
</dbReference>
<evidence type="ECO:0000256" key="9">
    <source>
        <dbReference type="ARBA" id="ARBA00022837"/>
    </source>
</evidence>
<dbReference type="FunFam" id="2.60.40.60:FF:000080">
    <property type="entry name" value="FAT atypical cadherin 1"/>
    <property type="match status" value="1"/>
</dbReference>
<dbReference type="STRING" id="7994.ENSAMXP00000036720"/>
<dbReference type="SMART" id="SM00112">
    <property type="entry name" value="CA"/>
    <property type="match status" value="34"/>
</dbReference>
<dbReference type="InterPro" id="IPR013320">
    <property type="entry name" value="ConA-like_dom_sf"/>
</dbReference>
<keyword evidence="8" id="KW-0677">Repeat</keyword>
<feature type="transmembrane region" description="Helical" evidence="18">
    <location>
        <begin position="4247"/>
        <end position="4267"/>
    </location>
</feature>
<dbReference type="PROSITE" id="PS00022">
    <property type="entry name" value="EGF_1"/>
    <property type="match status" value="4"/>
</dbReference>
<dbReference type="FunFam" id="2.60.40.60:FF:000065">
    <property type="entry name" value="FAT atypical cadherin 1"/>
    <property type="match status" value="1"/>
</dbReference>
<dbReference type="InterPro" id="IPR001791">
    <property type="entry name" value="Laminin_G"/>
</dbReference>
<dbReference type="FunFam" id="2.10.25.10:FF:000057">
    <property type="entry name" value="protocadherin Fat 1 isoform X2"/>
    <property type="match status" value="1"/>
</dbReference>
<feature type="domain" description="EGF-like" evidence="20">
    <location>
        <begin position="4190"/>
        <end position="4226"/>
    </location>
</feature>
<feature type="domain" description="Cadherin" evidence="21">
    <location>
        <begin position="487"/>
        <end position="593"/>
    </location>
</feature>
<feature type="domain" description="Cadherin" evidence="21">
    <location>
        <begin position="1613"/>
        <end position="1717"/>
    </location>
</feature>
<dbReference type="FunFam" id="2.60.40.60:FF:000035">
    <property type="entry name" value="Protocadherin Fat 3"/>
    <property type="match status" value="1"/>
</dbReference>
<dbReference type="InterPro" id="IPR020894">
    <property type="entry name" value="Cadherin_CS"/>
</dbReference>
<evidence type="ECO:0000256" key="15">
    <source>
        <dbReference type="PROSITE-ProRule" id="PRU00043"/>
    </source>
</evidence>
<dbReference type="GO" id="GO:0007156">
    <property type="term" value="P:homophilic cell adhesion via plasma membrane adhesion molecules"/>
    <property type="evidence" value="ECO:0007669"/>
    <property type="project" value="InterPro"/>
</dbReference>
<dbReference type="CDD" id="cd00054">
    <property type="entry name" value="EGF_CA"/>
    <property type="match status" value="4"/>
</dbReference>
<evidence type="ECO:0000313" key="23">
    <source>
        <dbReference type="Proteomes" id="UP000018467"/>
    </source>
</evidence>
<keyword evidence="7" id="KW-0732">Signal</keyword>
<evidence type="ECO:0000256" key="16">
    <source>
        <dbReference type="PROSITE-ProRule" id="PRU00076"/>
    </source>
</evidence>
<dbReference type="FunFam" id="2.60.40.60:FF:000067">
    <property type="entry name" value="FAT atypical cadherin 1"/>
    <property type="match status" value="1"/>
</dbReference>
<dbReference type="SUPFAM" id="SSF49899">
    <property type="entry name" value="Concanavalin A-like lectins/glucanases"/>
    <property type="match status" value="1"/>
</dbReference>
<evidence type="ECO:0000259" key="20">
    <source>
        <dbReference type="PROSITE" id="PS50026"/>
    </source>
</evidence>
<feature type="domain" description="Cadherin" evidence="21">
    <location>
        <begin position="3389"/>
        <end position="3493"/>
    </location>
</feature>
<dbReference type="GO" id="GO:0005886">
    <property type="term" value="C:plasma membrane"/>
    <property type="evidence" value="ECO:0007669"/>
    <property type="project" value="UniProtKB-SubCell"/>
</dbReference>
<evidence type="ECO:0000256" key="4">
    <source>
        <dbReference type="ARBA" id="ARBA00022475"/>
    </source>
</evidence>
<dbReference type="FunFam" id="2.60.40.60:FF:000024">
    <property type="entry name" value="FAT atypical cadherin 3"/>
    <property type="match status" value="1"/>
</dbReference>
<dbReference type="PROSITE" id="PS01186">
    <property type="entry name" value="EGF_2"/>
    <property type="match status" value="2"/>
</dbReference>
<dbReference type="Pfam" id="PF00028">
    <property type="entry name" value="Cadherin"/>
    <property type="match status" value="29"/>
</dbReference>
<feature type="domain" description="EGF-like" evidence="20">
    <location>
        <begin position="4115"/>
        <end position="4151"/>
    </location>
</feature>
<feature type="domain" description="Cadherin" evidence="21">
    <location>
        <begin position="960"/>
        <end position="1069"/>
    </location>
</feature>
<dbReference type="FunFam" id="2.60.40.60:FF:000061">
    <property type="entry name" value="FAT atypical cadherin 3"/>
    <property type="match status" value="2"/>
</dbReference>
<feature type="domain" description="Cadherin" evidence="21">
    <location>
        <begin position="44"/>
        <end position="158"/>
    </location>
</feature>
<dbReference type="FunFam" id="2.60.40.60:FF:000064">
    <property type="entry name" value="FAT atypical cadherin 1"/>
    <property type="match status" value="1"/>
</dbReference>
<organism evidence="22 23">
    <name type="scientific">Astyanax mexicanus</name>
    <name type="common">Blind cave fish</name>
    <name type="synonym">Astyanax fasciatus mexicanus</name>
    <dbReference type="NCBI Taxonomy" id="7994"/>
    <lineage>
        <taxon>Eukaryota</taxon>
        <taxon>Metazoa</taxon>
        <taxon>Chordata</taxon>
        <taxon>Craniata</taxon>
        <taxon>Vertebrata</taxon>
        <taxon>Euteleostomi</taxon>
        <taxon>Actinopterygii</taxon>
        <taxon>Neopterygii</taxon>
        <taxon>Teleostei</taxon>
        <taxon>Ostariophysi</taxon>
        <taxon>Characiformes</taxon>
        <taxon>Characoidei</taxon>
        <taxon>Acestrorhamphidae</taxon>
        <taxon>Acestrorhamphinae</taxon>
        <taxon>Astyanax</taxon>
    </lineage>
</organism>
<feature type="domain" description="Cadherin" evidence="21">
    <location>
        <begin position="2446"/>
        <end position="2546"/>
    </location>
</feature>
<dbReference type="FunFam" id="2.60.40.60:FF:000051">
    <property type="entry name" value="FAT atypical cadherin 1"/>
    <property type="match status" value="1"/>
</dbReference>
<dbReference type="Gene3D" id="2.60.40.60">
    <property type="entry name" value="Cadherins"/>
    <property type="match status" value="34"/>
</dbReference>
<reference evidence="22" key="4">
    <citation type="submission" date="2025-09" db="UniProtKB">
        <authorList>
            <consortium name="Ensembl"/>
        </authorList>
    </citation>
    <scope>IDENTIFICATION</scope>
</reference>
<feature type="disulfide bond" evidence="16">
    <location>
        <begin position="4216"/>
        <end position="4225"/>
    </location>
</feature>
<dbReference type="FunFam" id="2.60.40.60:FF:000032">
    <property type="entry name" value="FAT atypical cadherin 1"/>
    <property type="match status" value="1"/>
</dbReference>
<feature type="domain" description="Cadherin" evidence="21">
    <location>
        <begin position="1718"/>
        <end position="1815"/>
    </location>
</feature>
<reference evidence="23" key="1">
    <citation type="submission" date="2013-03" db="EMBL/GenBank/DDBJ databases">
        <authorList>
            <person name="Jeffery W."/>
            <person name="Warren W."/>
            <person name="Wilson R.K."/>
        </authorList>
    </citation>
    <scope>NUCLEOTIDE SEQUENCE</scope>
    <source>
        <strain evidence="23">female</strain>
    </source>
</reference>
<evidence type="ECO:0000256" key="18">
    <source>
        <dbReference type="SAM" id="Phobius"/>
    </source>
</evidence>
<evidence type="ECO:0000256" key="10">
    <source>
        <dbReference type="ARBA" id="ARBA00022889"/>
    </source>
</evidence>
<dbReference type="InParanoid" id="A0A3B1J4E9"/>
<evidence type="ECO:0000256" key="6">
    <source>
        <dbReference type="ARBA" id="ARBA00022692"/>
    </source>
</evidence>
<feature type="domain" description="Cadherin" evidence="21">
    <location>
        <begin position="2861"/>
        <end position="2970"/>
    </location>
</feature>
<evidence type="ECO:0000256" key="17">
    <source>
        <dbReference type="SAM" id="MobiDB-lite"/>
    </source>
</evidence>
<dbReference type="FunFam" id="2.60.40.60:FF:000013">
    <property type="entry name" value="Cadherin EGF LAG seven-pass G-type receptor"/>
    <property type="match status" value="2"/>
</dbReference>
<dbReference type="FunFam" id="2.60.40.60:FF:000066">
    <property type="entry name" value="FAT atypical cadherin 1"/>
    <property type="match status" value="1"/>
</dbReference>
<dbReference type="FunFam" id="2.60.40.60:FF:000058">
    <property type="entry name" value="FAT atypical cadherin 3"/>
    <property type="match status" value="1"/>
</dbReference>
<feature type="domain" description="Cadherin" evidence="21">
    <location>
        <begin position="1074"/>
        <end position="1171"/>
    </location>
</feature>
<feature type="region of interest" description="Disordered" evidence="17">
    <location>
        <begin position="4301"/>
        <end position="4339"/>
    </location>
</feature>
<feature type="region of interest" description="Disordered" evidence="17">
    <location>
        <begin position="4529"/>
        <end position="4628"/>
    </location>
</feature>
<name>A0A3B1J4E9_ASTMX</name>
<dbReference type="FunFam" id="2.10.25.10:FF:000012">
    <property type="entry name" value="Delta-like protein"/>
    <property type="match status" value="1"/>
</dbReference>
<feature type="domain" description="Cadherin" evidence="21">
    <location>
        <begin position="600"/>
        <end position="747"/>
    </location>
</feature>
<keyword evidence="11 18" id="KW-1133">Transmembrane helix</keyword>
<dbReference type="Gene3D" id="2.10.25.10">
    <property type="entry name" value="Laminin"/>
    <property type="match status" value="4"/>
</dbReference>
<dbReference type="FunFam" id="2.60.40.60:FF:000039">
    <property type="entry name" value="FAT atypical cadherin 3"/>
    <property type="match status" value="1"/>
</dbReference>
<dbReference type="GO" id="GO:0009653">
    <property type="term" value="P:anatomical structure morphogenesis"/>
    <property type="evidence" value="ECO:0007669"/>
    <property type="project" value="UniProtKB-ARBA"/>
</dbReference>
<dbReference type="Gene3D" id="2.60.120.200">
    <property type="match status" value="1"/>
</dbReference>
<feature type="domain" description="EGF-like" evidence="20">
    <location>
        <begin position="4076"/>
        <end position="4113"/>
    </location>
</feature>
<dbReference type="FunFam" id="2.60.40.60:FF:000059">
    <property type="entry name" value="FAT atypical cadherin 3"/>
    <property type="match status" value="1"/>
</dbReference>
<evidence type="ECO:0000256" key="2">
    <source>
        <dbReference type="ARBA" id="ARBA00004479"/>
    </source>
</evidence>
<feature type="domain" description="Cadherin" evidence="21">
    <location>
        <begin position="749"/>
        <end position="853"/>
    </location>
</feature>
<dbReference type="CDD" id="cd00110">
    <property type="entry name" value="LamG"/>
    <property type="match status" value="1"/>
</dbReference>
<keyword evidence="12 18" id="KW-0472">Membrane</keyword>
<dbReference type="GeneTree" id="ENSGT00940000157733"/>
<feature type="disulfide bond" evidence="16">
    <location>
        <begin position="4103"/>
        <end position="4112"/>
    </location>
</feature>
<evidence type="ECO:0000256" key="8">
    <source>
        <dbReference type="ARBA" id="ARBA00022737"/>
    </source>
</evidence>
<feature type="compositionally biased region" description="Low complexity" evidence="17">
    <location>
        <begin position="4582"/>
        <end position="4591"/>
    </location>
</feature>
<dbReference type="PROSITE" id="PS50268">
    <property type="entry name" value="CADHERIN_2"/>
    <property type="match status" value="33"/>
</dbReference>
<dbReference type="FunFam" id="2.60.40.60:FF:000010">
    <property type="entry name" value="Cadherin EGF LAG seven-pass G-type receptor 3"/>
    <property type="match status" value="1"/>
</dbReference>
<feature type="domain" description="Cadherin" evidence="21">
    <location>
        <begin position="3610"/>
        <end position="3701"/>
    </location>
</feature>
<dbReference type="FunFam" id="2.60.40.60:FF:000071">
    <property type="entry name" value="FAT atypical cadherin 1"/>
    <property type="match status" value="1"/>
</dbReference>
<proteinExistence type="inferred from homology"/>
<comment type="caution">
    <text evidence="16">Lacks conserved residue(s) required for the propagation of feature annotation.</text>
</comment>
<evidence type="ECO:0000256" key="7">
    <source>
        <dbReference type="ARBA" id="ARBA00022729"/>
    </source>
</evidence>
<dbReference type="FunFam" id="2.60.40.60:FF:000084">
    <property type="entry name" value="FAT atypical cadherin 3"/>
    <property type="match status" value="1"/>
</dbReference>
<evidence type="ECO:0000256" key="12">
    <source>
        <dbReference type="ARBA" id="ARBA00023136"/>
    </source>
</evidence>
<keyword evidence="5 16" id="KW-0245">EGF-like domain</keyword>
<feature type="domain" description="Cadherin" evidence="21">
    <location>
        <begin position="3077"/>
        <end position="3178"/>
    </location>
</feature>
<feature type="domain" description="EGF-like" evidence="20">
    <location>
        <begin position="4152"/>
        <end position="4188"/>
    </location>
</feature>
<dbReference type="FunFam" id="2.60.40.60:FF:000026">
    <property type="entry name" value="FAT atypical cadherin 1"/>
    <property type="match status" value="2"/>
</dbReference>
<dbReference type="Pfam" id="PF00008">
    <property type="entry name" value="EGF"/>
    <property type="match status" value="1"/>
</dbReference>
<feature type="domain" description="Cadherin" evidence="21">
    <location>
        <begin position="1386"/>
        <end position="1506"/>
    </location>
</feature>
<dbReference type="FunFam" id="2.60.40.60:FF:000037">
    <property type="entry name" value="FAT atypical cadherin 1"/>
    <property type="match status" value="1"/>
</dbReference>
<sequence length="4628" mass="509685">MGKCWNRHHHHHHHHHIHHLLIILLFWTCVVSQQMMDTLPLKFTQSLYNATIYENSAAKTFADCPVKMGIFIQDQSWDIWYRIESGDHEKLFKAEKYVLGDFSFLRIRTKGGSSSTLNREVKDQFLLSVQAIERHSGAEALTQVRLRVLDANDLRPLFSPTSYSVSVPESTPIRTSIGRVFATDADAGTNGEFYFSFKEWTSVFSVHPTSGVVSLTGKLDYLETPQYEIDVLAVDRGLKLYGKSDVSSTAKLTVQVLQSNDHAPVVTAVPLIPWNTTTKDPTYAFVTVEDDDLGQSGEIASLSIVAGDPLQQFKAIRTSPGSKEYKIKANKEVAWEGFDFGYNLTLQAKDKGSPPKFSPAVVVQVKPPLENMENVLRFEKSIYRVTLSEFAPPHSQVVMVRTVQKDPNVRYSLQYKMHKHRNPFFINPNTGLITTVEHVQAERVSQYELNVIATINRDHRQASTLPATSAKVVVKVIDMNDNAPKFQQSTYAASVDENTPIGTSVLSVSAIDKDEGENGYVTYSIVNLVNKKPFIIDYFTGVISISDTLDYEMMPSKFYLKVRASDWGSPFRREAETVVAITLNNLNDNQPLFENIDCDVTVPRSFRVGEQIIVVSAIDADDLGIVRYEITAGNDQNLFDLDPNSGVLTLKNSLIKLIDAAKPRASTFYSLQIQANDGKISSSPMYVNITVVGSLQNEEIRSKCAETEALRTLAGMLLFGSKLHHEIESVDEFADTLLENNNNAPQFMGSNPTEIEVKEDVPAGSDIVRFRATDADVGFNGKLLFVISDGNVDSRFMIETDTGWLKIGEPLDRETTDHYTLNITVYDLGLPQKSSSYNLKISVIDVNDNSPEFLENEYTVDVSEDCAVGTDIIQLEAVDKDLGVNGKVIYSFLTKSDHFAINNETGVVTVQKPLDREANPSFVLKVAAHDQATQEPPLISTTILTIILEDVNDIAPIFYPSNYYRIRIREDIPVGTLILWIEASDPDLGQSGQVRYSLTDDAEGSFQLDKVSGALYLAQPLDFERKQTYNLTAKAKDKGKPVSLSSLCFIEVETVDVSENLYRSSFPFFVDWGSVSEDAPVGSSVMKVTAHDEDEGRDGELRYTIHDGSGLGVFTIDQMSGVISTQELLDRETTSHYWLTVYATDQGVVPLSSSVEVYIDVQDVNDNAPQTSEPVYYSSVPENSPKDVSIMQIQAFDPDSKSSDRLTYKITSGNPQGFFTVDLQTGLVTTTSRKLDREKQGEHILEVTVSDDGAPAMSTVVRLVVKVEDENDNPPQFLEKVYKIRLVERPKAIRWEPVYRVIAQDRDESPYSEISYSIEEGDEHRKFFIEPKTGLISSKEAFSAGDYHILTIKALDNGRPQKSSICRLHIEWIAKPEPPKEPLVFEEASLQFSAMESDPVGHMVGVISTQSLDSPVWFDIKGDSHAKEVFHIVQMACDLNCRTEGGNDDSRFDVEKASGTLIIAKALDAEQQLNYNLTVEATDGSRSISTQISVQVIDTNEHRPKFTQTKYEISIPEETEPGMKILEISATDKDEKNKLFYTLLSSTDPHSLKKFHLDPGTGFLYTTDELDHETMHRHTLTVMVRDQDVPVKRNLARVIISVEDGNDNAPWFTSSRYSSCVLETAAVGSAVLQVTALDKDKGQNAEIFYSIDSGNHGNSFSIDPFQGIIKVAGELSSDQRSQYELEVKASDKGEPPLSVFTTVSIKVTISDNAEPKFHPGLITAEISEAAPVGSLVTAVVAYSQSSVFYQIIEGNVNGAFDINPNSGAVVTRRTLDYETLSSYKLTVRGTNMAGMASEVTVHILVKDENDNAPVFDQTEFVGFISEAASPRSVVLTVENTPLVIHATDADEDANARLVYQIVEPFAHNYFSIDSGTGAIQTISSLDYEGRSAFHFTVQAHDTGLPRLFTRQVANVTVFVKDVNDCAPRFSQNSFETTLLVPTYKGVKVISLNATDSDFPSNDQKLLYSIVDGNVKNKFRIDSVTGEIFVQNATQLRSRYILTVRVSDGKFTSNATVKITIRDNKGFHHGLKFNQETFTAFIEENSTGRKTLAIISAVGNKLNEPLVYSILNPDERFDVGRTSGVLFTTGIPFDREEQDVFDVIVEVTTEQKDAKTAHVLVKVTVEDVNDNAPMFVNLPYSSIAQMDTEVGTVLRQVTAVDSDVDQNSEIKYHLKGNDDHFHISPSGEISLKKAFKQEHLNTRFVINIIAEDQGDDHALSSTAEVTITVVNKATPVFERPFYKIEIPEDVELRTAIVQVLANESVGPRTVYRIYEGDPLGHFYIDFNTGVIEVVQKLDYETHPAHRLSIQAMDSLTGAHSEVFVDIILEDVNDNAPVFDRKLYNISVSESAVIGTPVLQVSARDMDTGSNKEISYQLFTKNGTAPSDHFRIDGQSGMIWTTALLDYETKPKHELTIKALDGGASQLYSEVLVTVHVTDLNDNPPIFMQHVYNATVSNLSPTGHFVTCVQASDPDSMDMGKLEFSILSGNEDNIFAIDKKTGEIFISSHWKLMGTHYNLFVFTTDGVFTAFSEVKVKVIDSNQQSPSFVQDEYIVELLENSAVGTLVTQVEVLDKDPGIYGQVTLHIVNDVARDKFTLNADGQIHTADIFDRENPLENVMYIYILAKDGGGKVGFCTVIVILSDINDNAPQFRLSEYKAMVQRDVPKGTTVMKISAVDEDEGANADIAYKIDSDIGHFEIHPVSGAVVTKGSLVEVENGLYSFYVKAKDSGSPPRQSVIPVSIKVLPSNVSVPKFAEGLLRLELSEDLPVGTEIDTVRSERGKQPVIYSLVRGNTPQSNRDDVFVINSHSGRLKLAKRLDYEAVRWYQLSIQVKVTEEGVEFISVTEVNIHLKDVNDNSPQFDSLPYQSFILENLPGGTSVVQVRATDLDSGLNGQVTYSLDRNQESPEVLELFAVDSETGWVSTVAEIDREKRNKYRIAVISTDGAQDKPMTGSTVVEVTVVDSNDNPPVFTKALYKATVMETESTAGTVITALSTTDLDSEEANRRFNCFITGGDPRGQFSLQYVDGACLVLTAKALDREEREHYLLNITVTDGTYTAQTAVELAVLDANDNSPVCEKGPYAGAVPENAPAGKFILQVSASDPDIQSNAEIAYRLTGDGSESFRMDSATGVLKTLLPLDREERGEYNLTVQAVDGGNRSCEADVIITVIDVNDNAPVFSSELYYISVYDNTQPGAYLSRLQAYDADTGLNSRVSYRLEDSAGGLFSIEEQSGIISLLKPLSDQVKSGHRLQVRATDHGSPRTFSSLCSVEVTVLDANHRPPVFQHRDYTTTVPEDVSPGTLLLSVFAASGHPQANAQTSYSISSGNEQGAFSIDSHTGNIFVIAALDYEAAREHYLMVKATDGGQESLSDTVTVTIHLSDINDNSPAFSQQIYSAVISEDSEPGCSVLTVMANDLDGPSNSRIHYSILKGNEDSPFIMDAVSGVLKVARQLDREKVGVYKLTVLASDSGNPPKSSSAAINMTVADVNDNPPVFSRANYSLVVQESLPAGASVLQLNVTDRDTPQNVPPFSYSILKGNEGKQFSIDQQGVIRTTSPLKRSVKDQYVLQVQVTDSGKPPLQSSTLVNLHVAQTSVHPPSVLPQEVFILVPGEEYPAGGVVGKVHASDLDEYDTLNYTLQPPGHDLFSVSDADGRLLARRGLDVGRYPLNVLVSDGRFSSSASVTVHVQQVTQQMLEGSVSVQFTGVSAEDFLQEHWRNFQRVIRILEGIHSRTGLDISRQSRADVQILSLQPVESGADLEVLLFLERSGDSGSSLELLLQNLNSSSAALQELGGLRLVRVLTRRCSTCPDNMCRQEVTLDTSIMAAYSTARVGYVTPRHHVTPRCLCRDGKCPGQKQGCGSNPCPDGYHCLSLQGEKYHCICPLGKKEKCSGGSSVTFSENSYIKYHVKRSTREEIKISLKLKTFSIHGTVMFVKGRGYSVLEVVRGRLQFQFDCGSGLATMTVHSVQVNDGQWHSVELEVKGNRARLVLDRLHSASGISPGALPCLGLEKQVILGGRAGVIGSRPRRSLPLSGSLQGCMDAVMVNGQSLFLHSEGLAGVVLEDVEGVSPGCGVGITPSQDCANKPCLNGGSCSQRPNGDYHCTCSGLFTGAHCELSISPCVSNPCLYGGTCIQNNERYYCRCRGQYTGQRCETGPYCKQNPCRNGGHCIDSLDGPACECEPGFRGERCQLDVDECLHLPCLNGGWCVNTFGSFNCSCSPGFSGSLCEMESEVHNVFISNSWNISLGELVGILIFLVAIFILALLFALVRTGMCRSTKSEEEKEKYRAIDAYIQRTYLDSKPSRGTFLDGPPQVPVRPLSYNPSVPADSRRKDVDRGCPPEFSSFTPDTTFGVKKSVAVCSVAPNLPQRRASRSPAHSHSIRKPDSEEEDDNHRDTNSYLSTEEEERMSSKRGSTQGLADSFQFTDDSNYHWDTSDWMHGAQVPGFQSLLQYEFVQTPSMYSDINDVYPRPPAPDRDYRAEGGDYRSCSLPPPEFPPYNDLHSHTERWDKSGWPQAHAAIARLPGRSLTALGQQQQRHGLDHPPPNQTIHGVPQGSIQGPFEFQPGSVYSGRARQEGHGRLPGLLDSSAPSRSDLSDSGDEADLMALSRDDSASSDVSTPIIMRKKDSAH</sequence>
<keyword evidence="13 16" id="KW-1015">Disulfide bond</keyword>
<feature type="domain" description="Cadherin" evidence="21">
    <location>
        <begin position="3179"/>
        <end position="3283"/>
    </location>
</feature>
<feature type="domain" description="Cadherin" evidence="21">
    <location>
        <begin position="1945"/>
        <end position="2037"/>
    </location>
</feature>
<dbReference type="Pfam" id="PF07645">
    <property type="entry name" value="EGF_CA"/>
    <property type="match status" value="1"/>
</dbReference>
<feature type="domain" description="Cadherin" evidence="21">
    <location>
        <begin position="379"/>
        <end position="486"/>
    </location>
</feature>
<feature type="compositionally biased region" description="Basic and acidic residues" evidence="17">
    <location>
        <begin position="4326"/>
        <end position="4336"/>
    </location>
</feature>
<feature type="domain" description="Cadherin" evidence="21">
    <location>
        <begin position="159"/>
        <end position="266"/>
    </location>
</feature>
<comment type="subcellular location">
    <subcellularLocation>
        <location evidence="1">Cell membrane</location>
        <topology evidence="1">Single-pass membrane protein</topology>
    </subcellularLocation>
    <subcellularLocation>
        <location evidence="2">Membrane</location>
        <topology evidence="2">Single-pass type I membrane protein</topology>
    </subcellularLocation>
</comment>
<dbReference type="FunFam" id="2.60.40.60:FF:000161">
    <property type="entry name" value="FAT atypical cadherin 1"/>
    <property type="match status" value="1"/>
</dbReference>
<dbReference type="GO" id="GO:0005509">
    <property type="term" value="F:calcium ion binding"/>
    <property type="evidence" value="ECO:0007669"/>
    <property type="project" value="UniProtKB-UniRule"/>
</dbReference>
<evidence type="ECO:0000256" key="11">
    <source>
        <dbReference type="ARBA" id="ARBA00022989"/>
    </source>
</evidence>
<dbReference type="Bgee" id="ENSAMXG00000007869">
    <property type="expression patterns" value="Expressed in brain"/>
</dbReference>
<feature type="domain" description="Cadherin" evidence="21">
    <location>
        <begin position="3284"/>
        <end position="3388"/>
    </location>
</feature>
<feature type="domain" description="Cadherin" evidence="21">
    <location>
        <begin position="2338"/>
        <end position="2445"/>
    </location>
</feature>
<evidence type="ECO:0000259" key="21">
    <source>
        <dbReference type="PROSITE" id="PS50268"/>
    </source>
</evidence>
<dbReference type="SUPFAM" id="SSF49313">
    <property type="entry name" value="Cadherin-like"/>
    <property type="match status" value="33"/>
</dbReference>
<evidence type="ECO:0000256" key="1">
    <source>
        <dbReference type="ARBA" id="ARBA00004162"/>
    </source>
</evidence>
<dbReference type="PROSITE" id="PS01187">
    <property type="entry name" value="EGF_CA"/>
    <property type="match status" value="1"/>
</dbReference>
<dbReference type="PANTHER" id="PTHR24026:SF42">
    <property type="entry name" value="PROTOCADHERIN FAT 1"/>
    <property type="match status" value="1"/>
</dbReference>
<keyword evidence="9 15" id="KW-0106">Calcium</keyword>
<dbReference type="PRINTS" id="PR00205">
    <property type="entry name" value="CADHERIN"/>
</dbReference>
<dbReference type="PANTHER" id="PTHR24026">
    <property type="entry name" value="FAT ATYPICAL CADHERIN-RELATED"/>
    <property type="match status" value="1"/>
</dbReference>
<feature type="domain" description="Cadherin" evidence="21">
    <location>
        <begin position="3494"/>
        <end position="3598"/>
    </location>
</feature>
<dbReference type="FunFam" id="2.10.25.10:FF:000471">
    <property type="entry name" value="Protein lin-12"/>
    <property type="match status" value="1"/>
</dbReference>
<dbReference type="InterPro" id="IPR015919">
    <property type="entry name" value="Cadherin-like_sf"/>
</dbReference>
<evidence type="ECO:0000256" key="3">
    <source>
        <dbReference type="ARBA" id="ARBA00005847"/>
    </source>
</evidence>
<dbReference type="InterPro" id="IPR000152">
    <property type="entry name" value="EGF-type_Asp/Asn_hydroxyl_site"/>
</dbReference>
<feature type="domain" description="Cadherin" evidence="21">
    <location>
        <begin position="1172"/>
        <end position="1277"/>
    </location>
</feature>
<dbReference type="SMART" id="SM00179">
    <property type="entry name" value="EGF_CA"/>
    <property type="match status" value="4"/>
</dbReference>
<dbReference type="PROSITE" id="PS50025">
    <property type="entry name" value="LAM_G_DOMAIN"/>
    <property type="match status" value="1"/>
</dbReference>
<comment type="similarity">
    <text evidence="3">Belongs to the NOTCH family.</text>
</comment>
<feature type="domain" description="Cadherin" evidence="21">
    <location>
        <begin position="2547"/>
        <end position="2650"/>
    </location>
</feature>
<feature type="disulfide bond" evidence="16">
    <location>
        <begin position="4141"/>
        <end position="4150"/>
    </location>
</feature>
<dbReference type="FunFam" id="2.60.40.60:FF:000021">
    <property type="entry name" value="FAT atypical cadherin 1"/>
    <property type="match status" value="2"/>
</dbReference>
<evidence type="ECO:0000256" key="5">
    <source>
        <dbReference type="ARBA" id="ARBA00022536"/>
    </source>
</evidence>
<dbReference type="FunFam" id="2.60.40.60:FF:000033">
    <property type="entry name" value="FAT atypical cadherin 1"/>
    <property type="match status" value="1"/>
</dbReference>
<feature type="domain" description="Cadherin" evidence="21">
    <location>
        <begin position="2651"/>
        <end position="2753"/>
    </location>
</feature>
<dbReference type="PROSITE" id="PS00010">
    <property type="entry name" value="ASX_HYDROXYL"/>
    <property type="match status" value="1"/>
</dbReference>
<feature type="domain" description="Cadherin" evidence="21">
    <location>
        <begin position="2971"/>
        <end position="3076"/>
    </location>
</feature>
<keyword evidence="10" id="KW-0130">Cell adhesion</keyword>
<dbReference type="Ensembl" id="ENSAMXT00000046493.1">
    <property type="protein sequence ID" value="ENSAMXP00000036720.1"/>
    <property type="gene ID" value="ENSAMXG00000007869.2"/>
</dbReference>